<dbReference type="GO" id="GO:0008887">
    <property type="term" value="F:glycerate kinase activity"/>
    <property type="evidence" value="ECO:0007669"/>
    <property type="project" value="UniProtKB-UniRule"/>
</dbReference>
<dbReference type="PANTHER" id="PTHR21599:SF0">
    <property type="entry name" value="GLYCERATE KINASE"/>
    <property type="match status" value="1"/>
</dbReference>
<dbReference type="Gene3D" id="3.40.50.10350">
    <property type="entry name" value="Glycerate kinase, domain 1"/>
    <property type="match status" value="1"/>
</dbReference>
<dbReference type="Pfam" id="PF02595">
    <property type="entry name" value="Gly_kinase"/>
    <property type="match status" value="1"/>
</dbReference>
<evidence type="ECO:0000256" key="1">
    <source>
        <dbReference type="ARBA" id="ARBA00006284"/>
    </source>
</evidence>
<dbReference type="SUPFAM" id="SSF110738">
    <property type="entry name" value="Glycerate kinase I"/>
    <property type="match status" value="1"/>
</dbReference>
<dbReference type="NCBIfam" id="TIGR00045">
    <property type="entry name" value="glycerate kinase"/>
    <property type="match status" value="1"/>
</dbReference>
<dbReference type="InterPro" id="IPR004381">
    <property type="entry name" value="Glycerate_kinase"/>
</dbReference>
<dbReference type="Gene3D" id="3.90.1510.10">
    <property type="entry name" value="Glycerate kinase, domain 2"/>
    <property type="match status" value="1"/>
</dbReference>
<gene>
    <name evidence="5" type="ORF">GLW07_13410</name>
</gene>
<dbReference type="RefSeq" id="WP_160919808.1">
    <property type="nucleotide sequence ID" value="NZ_WMEY01000004.1"/>
</dbReference>
<protein>
    <submittedName>
        <fullName evidence="5">Glycerate kinase</fullName>
        <ecNumber evidence="5">2.7.1.-</ecNumber>
    </submittedName>
</protein>
<dbReference type="AlphaFoldDB" id="A0A845F0N9"/>
<proteinExistence type="inferred from homology"/>
<evidence type="ECO:0000313" key="5">
    <source>
        <dbReference type="EMBL" id="MYL64349.1"/>
    </source>
</evidence>
<comment type="similarity">
    <text evidence="1 4">Belongs to the glycerate kinase type-1 family.</text>
</comment>
<comment type="caution">
    <text evidence="5">The sequence shown here is derived from an EMBL/GenBank/DDBJ whole genome shotgun (WGS) entry which is preliminary data.</text>
</comment>
<dbReference type="EC" id="2.7.1.-" evidence="5"/>
<name>A0A845F0N9_9BACL</name>
<dbReference type="Proteomes" id="UP000447833">
    <property type="component" value="Unassembled WGS sequence"/>
</dbReference>
<sequence>MKIVIAPDSFKESLSALDVCQAVEVGLRKAFPQATYTHLPIGDGGEGTVQSVVDATNGTIIPIKVKGPLGTNVDAFYGLTGDGKTAIIEMAAASGLHLVPRYQRNPLITSTYGTGQLIKNALDQGVERIVLGLGGSATNDGGAGMAQALGAKLVDQNNEELSPGGQALSELASIDVSNLDTRVKTVKIEAACDVTNPLTGSSGASAVFGPQKGATSAMVDELDRSLAHYAEVIEKDIGKVVEHISGAGAAGGLGAGIVAFLEGELRSGIDLVLDVIQFEDCINGADLLLTGEGRIDSQTVHGKAPVGVAKRGKALNAALPVIAIAGSLGEGYEAVFEHGIDAVFSVVNSVVTLEEALEKGAVNVEKTLENIGRLVKLVGW</sequence>
<dbReference type="EMBL" id="WMEY01000004">
    <property type="protein sequence ID" value="MYL64349.1"/>
    <property type="molecule type" value="Genomic_DNA"/>
</dbReference>
<evidence type="ECO:0000256" key="2">
    <source>
        <dbReference type="ARBA" id="ARBA00022679"/>
    </source>
</evidence>
<evidence type="ECO:0000313" key="6">
    <source>
        <dbReference type="Proteomes" id="UP000447833"/>
    </source>
</evidence>
<dbReference type="PANTHER" id="PTHR21599">
    <property type="entry name" value="GLYCERATE KINASE"/>
    <property type="match status" value="1"/>
</dbReference>
<dbReference type="InterPro" id="IPR036129">
    <property type="entry name" value="Glycerate_kinase_sf"/>
</dbReference>
<dbReference type="GO" id="GO:0031388">
    <property type="term" value="P:organic acid phosphorylation"/>
    <property type="evidence" value="ECO:0007669"/>
    <property type="project" value="UniProtKB-UniRule"/>
</dbReference>
<organism evidence="5 6">
    <name type="scientific">Guptibacillus hwajinpoensis</name>
    <dbReference type="NCBI Taxonomy" id="208199"/>
    <lineage>
        <taxon>Bacteria</taxon>
        <taxon>Bacillati</taxon>
        <taxon>Bacillota</taxon>
        <taxon>Bacilli</taxon>
        <taxon>Bacillales</taxon>
        <taxon>Guptibacillaceae</taxon>
        <taxon>Guptibacillus</taxon>
    </lineage>
</organism>
<keyword evidence="3 4" id="KW-0418">Kinase</keyword>
<dbReference type="PIRSF" id="PIRSF006078">
    <property type="entry name" value="GlxK"/>
    <property type="match status" value="1"/>
</dbReference>
<dbReference type="InterPro" id="IPR018193">
    <property type="entry name" value="Glyc_kinase_flavodox-like_fold"/>
</dbReference>
<accession>A0A845F0N9</accession>
<evidence type="ECO:0000256" key="3">
    <source>
        <dbReference type="ARBA" id="ARBA00022777"/>
    </source>
</evidence>
<dbReference type="InterPro" id="IPR018197">
    <property type="entry name" value="Glycerate_kinase_RE-like"/>
</dbReference>
<keyword evidence="2 4" id="KW-0808">Transferase</keyword>
<reference evidence="5 6" key="1">
    <citation type="submission" date="2019-11" db="EMBL/GenBank/DDBJ databases">
        <title>Genome sequences of 17 halophilic strains isolated from different environments.</title>
        <authorList>
            <person name="Furrow R.E."/>
        </authorList>
    </citation>
    <scope>NUCLEOTIDE SEQUENCE [LARGE SCALE GENOMIC DNA]</scope>
    <source>
        <strain evidence="5 6">22506_14_FS</strain>
    </source>
</reference>
<evidence type="ECO:0000256" key="4">
    <source>
        <dbReference type="PIRNR" id="PIRNR006078"/>
    </source>
</evidence>